<dbReference type="RefSeq" id="WP_318750966.1">
    <property type="nucleotide sequence ID" value="NZ_CP132508.1"/>
</dbReference>
<reference evidence="1 2" key="1">
    <citation type="submission" date="2023-08" db="EMBL/GenBank/DDBJ databases">
        <title>Genome sequence of Thermaerobacter compostii strain Ins1, a spore-forming filamentous bacterium isolated from a deep geothermal reservoir.</title>
        <authorList>
            <person name="Bregnard D."/>
            <person name="Gonzalez D."/>
            <person name="Junier P."/>
        </authorList>
    </citation>
    <scope>NUCLEOTIDE SEQUENCE [LARGE SCALE GENOMIC DNA]</scope>
    <source>
        <strain evidence="1 2">Ins1</strain>
    </source>
</reference>
<proteinExistence type="predicted"/>
<dbReference type="InterPro" id="IPR029058">
    <property type="entry name" value="AB_hydrolase_fold"/>
</dbReference>
<keyword evidence="1" id="KW-0378">Hydrolase</keyword>
<gene>
    <name evidence="1" type="ORF">Q5761_01845</name>
</gene>
<evidence type="ECO:0000313" key="2">
    <source>
        <dbReference type="Proteomes" id="UP001304683"/>
    </source>
</evidence>
<dbReference type="Pfam" id="PF00756">
    <property type="entry name" value="Esterase"/>
    <property type="match status" value="1"/>
</dbReference>
<accession>A0ABZ0QRV0</accession>
<name>A0ABZ0QRV0_9FIRM</name>
<dbReference type="Gene3D" id="3.40.50.1820">
    <property type="entry name" value="alpha/beta hydrolase"/>
    <property type="match status" value="1"/>
</dbReference>
<organism evidence="1 2">
    <name type="scientific">Thermaerobacter composti</name>
    <dbReference type="NCBI Taxonomy" id="554949"/>
    <lineage>
        <taxon>Bacteria</taxon>
        <taxon>Bacillati</taxon>
        <taxon>Bacillota</taxon>
        <taxon>Clostridia</taxon>
        <taxon>Eubacteriales</taxon>
        <taxon>Clostridiales Family XVII. Incertae Sedis</taxon>
        <taxon>Thermaerobacter</taxon>
    </lineage>
</organism>
<evidence type="ECO:0000313" key="1">
    <source>
        <dbReference type="EMBL" id="WPD19434.1"/>
    </source>
</evidence>
<protein>
    <submittedName>
        <fullName evidence="1">Alpha/beta hydrolase-fold protein</fullName>
    </submittedName>
</protein>
<dbReference type="Proteomes" id="UP001304683">
    <property type="component" value="Chromosome"/>
</dbReference>
<dbReference type="PANTHER" id="PTHR48098">
    <property type="entry name" value="ENTEROCHELIN ESTERASE-RELATED"/>
    <property type="match status" value="1"/>
</dbReference>
<dbReference type="EMBL" id="CP132508">
    <property type="protein sequence ID" value="WPD19434.1"/>
    <property type="molecule type" value="Genomic_DNA"/>
</dbReference>
<keyword evidence="2" id="KW-1185">Reference proteome</keyword>
<dbReference type="InterPro" id="IPR050583">
    <property type="entry name" value="Mycobacterial_A85_antigen"/>
</dbReference>
<sequence length="337" mass="37941">MHRSVHPPFQPVELRHRSRVLEGNPWDDPVERSLWVLVPPDGLPAEPVPCIWLLAGFGGTGARLLNYDPWEETLPERLGRLYAQGRVGPVVVALPDCFTYLGGSQYLNSPAVGRYEDYLVQELVPLVEGRYRVRAHGIAGKSSGGYGALVQAARHPEVFRACACHAGDMAFEYCYLPDFPKFLRHVHQLGGLDAYMAAYRQLRDRGEEPGGPWRSSLNVLAMAACYSPDPAEPYGIALPVELETGALRPAVWDRWLAMDPVRMAPRMAEALRRLRLVYVDCGRQDEFHLIWGARQLHRALEGLGVPHRYEEFDGGHFRIAHRYDVSLPLLYRALVEA</sequence>
<dbReference type="SUPFAM" id="SSF53474">
    <property type="entry name" value="alpha/beta-Hydrolases"/>
    <property type="match status" value="1"/>
</dbReference>
<dbReference type="InterPro" id="IPR000801">
    <property type="entry name" value="Esterase-like"/>
</dbReference>
<dbReference type="GO" id="GO:0016787">
    <property type="term" value="F:hydrolase activity"/>
    <property type="evidence" value="ECO:0007669"/>
    <property type="project" value="UniProtKB-KW"/>
</dbReference>
<dbReference type="PANTHER" id="PTHR48098:SF1">
    <property type="entry name" value="DIACYLGLYCEROL ACYLTRANSFERASE_MYCOLYLTRANSFERASE AG85A"/>
    <property type="match status" value="1"/>
</dbReference>